<evidence type="ECO:0000256" key="8">
    <source>
        <dbReference type="ARBA" id="ARBA00023242"/>
    </source>
</evidence>
<dbReference type="Gene3D" id="1.10.472.170">
    <property type="match status" value="1"/>
</dbReference>
<dbReference type="AlphaFoldDB" id="A0A0D7BET1"/>
<keyword evidence="3" id="KW-0479">Metal-binding</keyword>
<organism evidence="11 12">
    <name type="scientific">Cylindrobasidium torrendii FP15055 ss-10</name>
    <dbReference type="NCBI Taxonomy" id="1314674"/>
    <lineage>
        <taxon>Eukaryota</taxon>
        <taxon>Fungi</taxon>
        <taxon>Dikarya</taxon>
        <taxon>Basidiomycota</taxon>
        <taxon>Agaricomycotina</taxon>
        <taxon>Agaricomycetes</taxon>
        <taxon>Agaricomycetidae</taxon>
        <taxon>Agaricales</taxon>
        <taxon>Marasmiineae</taxon>
        <taxon>Physalacriaceae</taxon>
        <taxon>Cylindrobasidium</taxon>
    </lineage>
</organism>
<name>A0A0D7BET1_9AGAR</name>
<feature type="domain" description="Brf1 TBP-binding" evidence="10">
    <location>
        <begin position="438"/>
        <end position="495"/>
    </location>
</feature>
<dbReference type="InterPro" id="IPR011665">
    <property type="entry name" value="BRF1_TBP-bd_dom"/>
</dbReference>
<evidence type="ECO:0000256" key="4">
    <source>
        <dbReference type="ARBA" id="ARBA00022771"/>
    </source>
</evidence>
<dbReference type="Gene3D" id="1.20.5.650">
    <property type="entry name" value="Single helix bin"/>
    <property type="match status" value="1"/>
</dbReference>
<evidence type="ECO:0000256" key="1">
    <source>
        <dbReference type="ARBA" id="ARBA00004123"/>
    </source>
</evidence>
<accession>A0A0D7BET1</accession>
<dbReference type="GO" id="GO:0000995">
    <property type="term" value="F:RNA polymerase III general transcription initiation factor activity"/>
    <property type="evidence" value="ECO:0007669"/>
    <property type="project" value="TreeGrafter"/>
</dbReference>
<dbReference type="GO" id="GO:0001006">
    <property type="term" value="F:RNA polymerase III type 3 promoter sequence-specific DNA binding"/>
    <property type="evidence" value="ECO:0007669"/>
    <property type="project" value="TreeGrafter"/>
</dbReference>
<reference evidence="11 12" key="1">
    <citation type="journal article" date="2015" name="Fungal Genet. Biol.">
        <title>Evolution of novel wood decay mechanisms in Agaricales revealed by the genome sequences of Fistulina hepatica and Cylindrobasidium torrendii.</title>
        <authorList>
            <person name="Floudas D."/>
            <person name="Held B.W."/>
            <person name="Riley R."/>
            <person name="Nagy L.G."/>
            <person name="Koehler G."/>
            <person name="Ransdell A.S."/>
            <person name="Younus H."/>
            <person name="Chow J."/>
            <person name="Chiniquy J."/>
            <person name="Lipzen A."/>
            <person name="Tritt A."/>
            <person name="Sun H."/>
            <person name="Haridas S."/>
            <person name="LaButti K."/>
            <person name="Ohm R.A."/>
            <person name="Kues U."/>
            <person name="Blanchette R.A."/>
            <person name="Grigoriev I.V."/>
            <person name="Minto R.E."/>
            <person name="Hibbett D.S."/>
        </authorList>
    </citation>
    <scope>NUCLEOTIDE SEQUENCE [LARGE SCALE GENOMIC DNA]</scope>
    <source>
        <strain evidence="11 12">FP15055 ss-10</strain>
    </source>
</reference>
<dbReference type="STRING" id="1314674.A0A0D7BET1"/>
<dbReference type="Proteomes" id="UP000054007">
    <property type="component" value="Unassembled WGS sequence"/>
</dbReference>
<dbReference type="Pfam" id="PF07741">
    <property type="entry name" value="BRF1"/>
    <property type="match status" value="1"/>
</dbReference>
<evidence type="ECO:0000256" key="3">
    <source>
        <dbReference type="ARBA" id="ARBA00022723"/>
    </source>
</evidence>
<evidence type="ECO:0000256" key="5">
    <source>
        <dbReference type="ARBA" id="ARBA00022833"/>
    </source>
</evidence>
<keyword evidence="6" id="KW-0805">Transcription regulation</keyword>
<gene>
    <name evidence="11" type="ORF">CYLTODRAFT_351111</name>
</gene>
<dbReference type="GO" id="GO:0097550">
    <property type="term" value="C:transcription preinitiation complex"/>
    <property type="evidence" value="ECO:0007669"/>
    <property type="project" value="TreeGrafter"/>
</dbReference>
<dbReference type="GO" id="GO:0070897">
    <property type="term" value="P:transcription preinitiation complex assembly"/>
    <property type="evidence" value="ECO:0007669"/>
    <property type="project" value="InterPro"/>
</dbReference>
<dbReference type="EMBL" id="KN880499">
    <property type="protein sequence ID" value="KIY68639.1"/>
    <property type="molecule type" value="Genomic_DNA"/>
</dbReference>
<evidence type="ECO:0000256" key="2">
    <source>
        <dbReference type="ARBA" id="ARBA00010857"/>
    </source>
</evidence>
<keyword evidence="5" id="KW-0862">Zinc</keyword>
<evidence type="ECO:0000256" key="7">
    <source>
        <dbReference type="ARBA" id="ARBA00023163"/>
    </source>
</evidence>
<keyword evidence="12" id="KW-1185">Reference proteome</keyword>
<dbReference type="GO" id="GO:0005634">
    <property type="term" value="C:nucleus"/>
    <property type="evidence" value="ECO:0007669"/>
    <property type="project" value="UniProtKB-SubCell"/>
</dbReference>
<dbReference type="OrthoDB" id="2527864at2759"/>
<dbReference type="GO" id="GO:0000126">
    <property type="term" value="C:transcription factor TFIIIB complex"/>
    <property type="evidence" value="ECO:0007669"/>
    <property type="project" value="TreeGrafter"/>
</dbReference>
<evidence type="ECO:0000313" key="11">
    <source>
        <dbReference type="EMBL" id="KIY68639.1"/>
    </source>
</evidence>
<keyword evidence="8" id="KW-0539">Nucleus</keyword>
<protein>
    <recommendedName>
        <fullName evidence="10">Brf1 TBP-binding domain-containing protein</fullName>
    </recommendedName>
</protein>
<comment type="similarity">
    <text evidence="2">Belongs to the TFIIB family.</text>
</comment>
<evidence type="ECO:0000259" key="10">
    <source>
        <dbReference type="Pfam" id="PF07741"/>
    </source>
</evidence>
<feature type="region of interest" description="Disordered" evidence="9">
    <location>
        <begin position="467"/>
        <end position="496"/>
    </location>
</feature>
<dbReference type="SUPFAM" id="SSF47954">
    <property type="entry name" value="Cyclin-like"/>
    <property type="match status" value="1"/>
</dbReference>
<dbReference type="PANTHER" id="PTHR11618:SF4">
    <property type="entry name" value="TRANSCRIPTION FACTOR IIIB 90 KDA SUBUNIT"/>
    <property type="match status" value="1"/>
</dbReference>
<dbReference type="PANTHER" id="PTHR11618">
    <property type="entry name" value="TRANSCRIPTION INITIATION FACTOR IIB-RELATED"/>
    <property type="match status" value="1"/>
</dbReference>
<keyword evidence="4" id="KW-0863">Zinc-finger</keyword>
<dbReference type="CDD" id="cd00043">
    <property type="entry name" value="CYCLIN_SF"/>
    <property type="match status" value="1"/>
</dbReference>
<feature type="compositionally biased region" description="Basic and acidic residues" evidence="9">
    <location>
        <begin position="483"/>
        <end position="496"/>
    </location>
</feature>
<evidence type="ECO:0000256" key="9">
    <source>
        <dbReference type="SAM" id="MobiDB-lite"/>
    </source>
</evidence>
<evidence type="ECO:0000256" key="6">
    <source>
        <dbReference type="ARBA" id="ARBA00023015"/>
    </source>
</evidence>
<feature type="compositionally biased region" description="Basic and acidic residues" evidence="9">
    <location>
        <begin position="467"/>
        <end position="476"/>
    </location>
</feature>
<dbReference type="GO" id="GO:0008270">
    <property type="term" value="F:zinc ion binding"/>
    <property type="evidence" value="ECO:0007669"/>
    <property type="project" value="UniProtKB-KW"/>
</dbReference>
<dbReference type="InterPro" id="IPR036915">
    <property type="entry name" value="Cyclin-like_sf"/>
</dbReference>
<dbReference type="InterPro" id="IPR000812">
    <property type="entry name" value="TFIIB"/>
</dbReference>
<comment type="subcellular location">
    <subcellularLocation>
        <location evidence="1">Nucleus</location>
    </subcellularLocation>
</comment>
<evidence type="ECO:0000313" key="12">
    <source>
        <dbReference type="Proteomes" id="UP000054007"/>
    </source>
</evidence>
<sequence>MTAVCVECGGGTVWDDDAASFICMTCGTLADASQCILTSGLEYRTEPLNGYQPSTLKSLRNPNWQLAGQGRESAHAQNAAAMNQWITSLASALSASGLAQRTCHLFNQAMKAGQFRWGRKAKLVAGACLSIALRESKRPDSRVDIASLLDEKDHQLTRVLSEILSLLNMKLAPNDPSFYLPILQKYLSAALSSDQDTLPTRLREVIAPLSMPKVLKTAHELSDLLARSIPHTSAIQASAAAIMILALEGQVRKSITGLADLAAFLALHAGAGKSLIQKQYTIFQDELARLMTRIPWLSQYDKKAGARAKVAKRILVARGLEDILTWGRDSWKEQHQALARAEFLQEEGDCVPSCSPEDVPAPHPQKKKRKLRHTLSDASQFLLDPTAASMANSTFQSSLTSYLLNASSEAMQQQSAPTRLQLLLVSKNGDDLEDEELFADGELEGMLRNEEEVAMFARIWHQSNPDYVERSVDEPKAKRRRRDKNEPKEPSKRINRDALAQFMGDEDDEEMVDILTGVNEGVAVWQESDEEDESEFGKIRKAMALGLQHQCALTLDDDEQEWY</sequence>
<keyword evidence="7" id="KW-0804">Transcription</keyword>
<proteinExistence type="inferred from homology"/>